<evidence type="ECO:0000313" key="16">
    <source>
        <dbReference type="Proteomes" id="UP000028073"/>
    </source>
</evidence>
<dbReference type="PANTHER" id="PTHR11839">
    <property type="entry name" value="UDP/ADP-SUGAR PYROPHOSPHATASE"/>
    <property type="match status" value="1"/>
</dbReference>
<evidence type="ECO:0000256" key="11">
    <source>
        <dbReference type="ARBA" id="ARBA00033056"/>
    </source>
</evidence>
<evidence type="ECO:0000256" key="10">
    <source>
        <dbReference type="ARBA" id="ARBA00030308"/>
    </source>
</evidence>
<dbReference type="EC" id="3.6.1.13" evidence="3"/>
<dbReference type="Gene3D" id="3.90.79.10">
    <property type="entry name" value="Nucleoside Triphosphate Pyrophosphohydrolase"/>
    <property type="match status" value="1"/>
</dbReference>
<dbReference type="AlphaFoldDB" id="A0A081NDX2"/>
<feature type="binding site" evidence="13">
    <location>
        <position position="159"/>
    </location>
    <ligand>
        <name>Mg(2+)</name>
        <dbReference type="ChEBI" id="CHEBI:18420"/>
        <label>1</label>
    </ligand>
</feature>
<dbReference type="EMBL" id="JOKH01000005">
    <property type="protein sequence ID" value="KEQ16645.1"/>
    <property type="molecule type" value="Genomic_DNA"/>
</dbReference>
<dbReference type="InterPro" id="IPR004385">
    <property type="entry name" value="NDP_pyrophosphatase"/>
</dbReference>
<comment type="similarity">
    <text evidence="2">Belongs to the Nudix hydrolase family. NudF subfamily.</text>
</comment>
<evidence type="ECO:0000256" key="6">
    <source>
        <dbReference type="ARBA" id="ARBA00022801"/>
    </source>
</evidence>
<organism evidence="15 16">
    <name type="scientific">Endozoicomonas numazuensis</name>
    <dbReference type="NCBI Taxonomy" id="1137799"/>
    <lineage>
        <taxon>Bacteria</taxon>
        <taxon>Pseudomonadati</taxon>
        <taxon>Pseudomonadota</taxon>
        <taxon>Gammaproteobacteria</taxon>
        <taxon>Oceanospirillales</taxon>
        <taxon>Endozoicomonadaceae</taxon>
        <taxon>Endozoicomonas</taxon>
    </lineage>
</organism>
<sequence>MKLSGLGAEDVRIESEERAWSGFLKLCRYKVRHALFQGGWSKTLDREVVLRVPSVGVLLFDPALNKVVLVEQFRVGPLVSDDDPWLLEIVAGISEPGESLESVAIREVKEEADCEVKHLLPVSNFYVSPGATNERLMLYCGIVDASSAGGVYGLAEEGEDIRVHVLAAEEAWQMVEDGRISNAPAIIALQWLKLNHGELKDYAQ</sequence>
<evidence type="ECO:0000256" key="1">
    <source>
        <dbReference type="ARBA" id="ARBA00001946"/>
    </source>
</evidence>
<dbReference type="InterPro" id="IPR000086">
    <property type="entry name" value="NUDIX_hydrolase_dom"/>
</dbReference>
<protein>
    <recommendedName>
        <fullName evidence="4">ADP-ribose pyrophosphatase</fullName>
        <ecNumber evidence="3">3.6.1.13</ecNumber>
    </recommendedName>
    <alternativeName>
        <fullName evidence="9">ADP-ribose diphosphatase</fullName>
    </alternativeName>
    <alternativeName>
        <fullName evidence="11">ADP-ribose phosphohydrolase</fullName>
    </alternativeName>
    <alternativeName>
        <fullName evidence="10">Adenosine diphosphoribose pyrophosphatase</fullName>
    </alternativeName>
</protein>
<dbReference type="CDD" id="cd24155">
    <property type="entry name" value="NUDIX_ADPRase"/>
    <property type="match status" value="1"/>
</dbReference>
<evidence type="ECO:0000256" key="7">
    <source>
        <dbReference type="ARBA" id="ARBA00022842"/>
    </source>
</evidence>
<evidence type="ECO:0000256" key="3">
    <source>
        <dbReference type="ARBA" id="ARBA00012453"/>
    </source>
</evidence>
<dbReference type="GO" id="GO:0019693">
    <property type="term" value="P:ribose phosphate metabolic process"/>
    <property type="evidence" value="ECO:0007669"/>
    <property type="project" value="TreeGrafter"/>
</dbReference>
<evidence type="ECO:0000259" key="14">
    <source>
        <dbReference type="PROSITE" id="PS51462"/>
    </source>
</evidence>
<evidence type="ECO:0000256" key="8">
    <source>
        <dbReference type="ARBA" id="ARBA00025164"/>
    </source>
</evidence>
<dbReference type="GO" id="GO:0019144">
    <property type="term" value="F:ADP-sugar diphosphatase activity"/>
    <property type="evidence" value="ECO:0007669"/>
    <property type="project" value="TreeGrafter"/>
</dbReference>
<evidence type="ECO:0000256" key="5">
    <source>
        <dbReference type="ARBA" id="ARBA00022723"/>
    </source>
</evidence>
<comment type="function">
    <text evidence="8">Acts on ADP-mannose and ADP-glucose as well as ADP-ribose. Prevents glycogen biosynthesis. The reaction catalyzed by this enzyme is a limiting step of the gluconeogenic process.</text>
</comment>
<comment type="catalytic activity">
    <reaction evidence="12">
        <text>ADP-D-ribose + H2O = D-ribose 5-phosphate + AMP + 2 H(+)</text>
        <dbReference type="Rhea" id="RHEA:10412"/>
        <dbReference type="ChEBI" id="CHEBI:15377"/>
        <dbReference type="ChEBI" id="CHEBI:15378"/>
        <dbReference type="ChEBI" id="CHEBI:57967"/>
        <dbReference type="ChEBI" id="CHEBI:78346"/>
        <dbReference type="ChEBI" id="CHEBI:456215"/>
        <dbReference type="EC" id="3.6.1.13"/>
    </reaction>
</comment>
<comment type="cofactor">
    <cofactor evidence="1 13">
        <name>Mg(2+)</name>
        <dbReference type="ChEBI" id="CHEBI:18420"/>
    </cofactor>
</comment>
<dbReference type="NCBIfam" id="TIGR00052">
    <property type="entry name" value="nudix-type nucleoside diphosphatase, YffH/AdpP family"/>
    <property type="match status" value="1"/>
</dbReference>
<comment type="caution">
    <text evidence="15">The sequence shown here is derived from an EMBL/GenBank/DDBJ whole genome shotgun (WGS) entry which is preliminary data.</text>
</comment>
<reference evidence="15 16" key="1">
    <citation type="submission" date="2014-06" db="EMBL/GenBank/DDBJ databases">
        <title>Whole Genome Sequences of Three Symbiotic Endozoicomonas Bacteria.</title>
        <authorList>
            <person name="Neave M.J."/>
            <person name="Apprill A."/>
            <person name="Voolstra C.R."/>
        </authorList>
    </citation>
    <scope>NUCLEOTIDE SEQUENCE [LARGE SCALE GENOMIC DNA]</scope>
    <source>
        <strain evidence="15 16">DSM 25634</strain>
    </source>
</reference>
<dbReference type="PROSITE" id="PS51462">
    <property type="entry name" value="NUDIX"/>
    <property type="match status" value="1"/>
</dbReference>
<keyword evidence="16" id="KW-1185">Reference proteome</keyword>
<evidence type="ECO:0000256" key="4">
    <source>
        <dbReference type="ARBA" id="ARBA00013297"/>
    </source>
</evidence>
<feature type="domain" description="Nudix hydrolase" evidence="14">
    <location>
        <begin position="50"/>
        <end position="193"/>
    </location>
</feature>
<proteinExistence type="inferred from homology"/>
<evidence type="ECO:0000256" key="2">
    <source>
        <dbReference type="ARBA" id="ARBA00007482"/>
    </source>
</evidence>
<dbReference type="OrthoDB" id="5292471at2"/>
<dbReference type="eggNOG" id="COG0494">
    <property type="taxonomic scope" value="Bacteria"/>
</dbReference>
<feature type="binding site" evidence="13">
    <location>
        <position position="91"/>
    </location>
    <ligand>
        <name>Mg(2+)</name>
        <dbReference type="ChEBI" id="CHEBI:18420"/>
        <label>1</label>
    </ligand>
</feature>
<name>A0A081NDX2_9GAMM</name>
<evidence type="ECO:0000256" key="9">
    <source>
        <dbReference type="ARBA" id="ARBA00030162"/>
    </source>
</evidence>
<evidence type="ECO:0000256" key="12">
    <source>
        <dbReference type="ARBA" id="ARBA00049546"/>
    </source>
</evidence>
<dbReference type="GO" id="GO:0005829">
    <property type="term" value="C:cytosol"/>
    <property type="evidence" value="ECO:0007669"/>
    <property type="project" value="TreeGrafter"/>
</dbReference>
<dbReference type="SUPFAM" id="SSF55811">
    <property type="entry name" value="Nudix"/>
    <property type="match status" value="1"/>
</dbReference>
<feature type="binding site" evidence="13">
    <location>
        <position position="107"/>
    </location>
    <ligand>
        <name>Mg(2+)</name>
        <dbReference type="ChEBI" id="CHEBI:18420"/>
        <label>1</label>
    </ligand>
</feature>
<keyword evidence="6 15" id="KW-0378">Hydrolase</keyword>
<dbReference type="Pfam" id="PF00293">
    <property type="entry name" value="NUDIX"/>
    <property type="match status" value="1"/>
</dbReference>
<feature type="binding site" evidence="13">
    <location>
        <position position="111"/>
    </location>
    <ligand>
        <name>Mg(2+)</name>
        <dbReference type="ChEBI" id="CHEBI:18420"/>
        <label>1</label>
    </ligand>
</feature>
<dbReference type="PANTHER" id="PTHR11839:SF5">
    <property type="entry name" value="ADP-RIBOSE PYROPHOSPHATASE"/>
    <property type="match status" value="1"/>
</dbReference>
<dbReference type="STRING" id="1137799.GZ78_22765"/>
<dbReference type="GO" id="GO:0006753">
    <property type="term" value="P:nucleoside phosphate metabolic process"/>
    <property type="evidence" value="ECO:0007669"/>
    <property type="project" value="TreeGrafter"/>
</dbReference>
<gene>
    <name evidence="15" type="primary">nudF</name>
    <name evidence="15" type="ORF">GZ78_22765</name>
</gene>
<keyword evidence="7 13" id="KW-0460">Magnesium</keyword>
<dbReference type="Proteomes" id="UP000028073">
    <property type="component" value="Unassembled WGS sequence"/>
</dbReference>
<dbReference type="InterPro" id="IPR015797">
    <property type="entry name" value="NUDIX_hydrolase-like_dom_sf"/>
</dbReference>
<dbReference type="GO" id="GO:0047631">
    <property type="term" value="F:ADP-ribose diphosphatase activity"/>
    <property type="evidence" value="ECO:0007669"/>
    <property type="project" value="UniProtKB-EC"/>
</dbReference>
<keyword evidence="5 13" id="KW-0479">Metal-binding</keyword>
<dbReference type="GO" id="GO:0046872">
    <property type="term" value="F:metal ion binding"/>
    <property type="evidence" value="ECO:0007669"/>
    <property type="project" value="UniProtKB-KW"/>
</dbReference>
<dbReference type="RefSeq" id="WP_034840384.1">
    <property type="nucleotide sequence ID" value="NZ_JOKH01000005.1"/>
</dbReference>
<accession>A0A081NDX2</accession>
<evidence type="ECO:0000313" key="15">
    <source>
        <dbReference type="EMBL" id="KEQ16645.1"/>
    </source>
</evidence>
<evidence type="ECO:0000256" key="13">
    <source>
        <dbReference type="PIRSR" id="PIRSR604385-2"/>
    </source>
</evidence>